<gene>
    <name evidence="11" type="ORF">WICANDRAFT_81461</name>
</gene>
<dbReference type="GO" id="GO:0016020">
    <property type="term" value="C:membrane"/>
    <property type="evidence" value="ECO:0007669"/>
    <property type="project" value="UniProtKB-SubCell"/>
</dbReference>
<dbReference type="Proteomes" id="UP000094112">
    <property type="component" value="Unassembled WGS sequence"/>
</dbReference>
<dbReference type="PROSITE" id="PS00216">
    <property type="entry name" value="SUGAR_TRANSPORT_1"/>
    <property type="match status" value="1"/>
</dbReference>
<dbReference type="PANTHER" id="PTHR48022">
    <property type="entry name" value="PLASTIDIC GLUCOSE TRANSPORTER 4"/>
    <property type="match status" value="1"/>
</dbReference>
<feature type="transmembrane region" description="Helical" evidence="9">
    <location>
        <begin position="174"/>
        <end position="194"/>
    </location>
</feature>
<evidence type="ECO:0000256" key="7">
    <source>
        <dbReference type="RuleBase" id="RU003346"/>
    </source>
</evidence>
<dbReference type="InterPro" id="IPR005828">
    <property type="entry name" value="MFS_sugar_transport-like"/>
</dbReference>
<keyword evidence="5 9" id="KW-1133">Transmembrane helix</keyword>
<dbReference type="Gene3D" id="1.20.1250.20">
    <property type="entry name" value="MFS general substrate transporter like domains"/>
    <property type="match status" value="1"/>
</dbReference>
<dbReference type="STRING" id="683960.A0A1E3NVV5"/>
<feature type="transmembrane region" description="Helical" evidence="9">
    <location>
        <begin position="372"/>
        <end position="392"/>
    </location>
</feature>
<dbReference type="InterPro" id="IPR050360">
    <property type="entry name" value="MFS_Sugar_Transporters"/>
</dbReference>
<reference evidence="11 12" key="1">
    <citation type="journal article" date="2016" name="Proc. Natl. Acad. Sci. U.S.A.">
        <title>Comparative genomics of biotechnologically important yeasts.</title>
        <authorList>
            <person name="Riley R."/>
            <person name="Haridas S."/>
            <person name="Wolfe K.H."/>
            <person name="Lopes M.R."/>
            <person name="Hittinger C.T."/>
            <person name="Goeker M."/>
            <person name="Salamov A.A."/>
            <person name="Wisecaver J.H."/>
            <person name="Long T.M."/>
            <person name="Calvey C.H."/>
            <person name="Aerts A.L."/>
            <person name="Barry K.W."/>
            <person name="Choi C."/>
            <person name="Clum A."/>
            <person name="Coughlan A.Y."/>
            <person name="Deshpande S."/>
            <person name="Douglass A.P."/>
            <person name="Hanson S.J."/>
            <person name="Klenk H.-P."/>
            <person name="LaButti K.M."/>
            <person name="Lapidus A."/>
            <person name="Lindquist E.A."/>
            <person name="Lipzen A.M."/>
            <person name="Meier-Kolthoff J.P."/>
            <person name="Ohm R.A."/>
            <person name="Otillar R.P."/>
            <person name="Pangilinan J.L."/>
            <person name="Peng Y."/>
            <person name="Rokas A."/>
            <person name="Rosa C.A."/>
            <person name="Scheuner C."/>
            <person name="Sibirny A.A."/>
            <person name="Slot J.C."/>
            <person name="Stielow J.B."/>
            <person name="Sun H."/>
            <person name="Kurtzman C.P."/>
            <person name="Blackwell M."/>
            <person name="Grigoriev I.V."/>
            <person name="Jeffries T.W."/>
        </authorList>
    </citation>
    <scope>NUCLEOTIDE SEQUENCE [LARGE SCALE GENOMIC DNA]</scope>
    <source>
        <strain evidence="12">ATCC 58044 / CBS 1984 / NCYC 433 / NRRL Y-366-8</strain>
    </source>
</reference>
<accession>A0A1E3NVV5</accession>
<evidence type="ECO:0000313" key="12">
    <source>
        <dbReference type="Proteomes" id="UP000094112"/>
    </source>
</evidence>
<dbReference type="PRINTS" id="PR00171">
    <property type="entry name" value="SUGRTRNSPORT"/>
</dbReference>
<sequence length="608" mass="67455">MTLTQTIGKHTPSKEKFSLKKKFFNNDNSPPEIFNKTLYISVFVFGILGCARGYDEGNISGSVAQTSFIKEFGLKDPSKTSSQLANLKSNITSMVQLGSIGGCLIAMYLVDKLGRIRTLQVVCIGWIVSGIIQITSKSVGQLYAGRLIEGLFIGQTTVIGPTYLSEVSPKSIRGLCNCVFAGAVYFGVMIAYFANYGTALHVSSSSAKQWIMPTSVKIILGGLLFIGSWLCNESPRWLVKVGKIEKAFKNLSKIRNLDENHPYIISEISDIQEQLIEEREETGKKSRVDLLKELFLVKSIRYRLFVGIAAQILGQWSGANAVTIYMPELTAMVGYKGTKKLLMTAVLGVVKFFSAYMCAFFLIDYIGRRRSLYTGITIQFFSTLYFATYLAIVPEATSDDFDPTPSQRRAGTGALAMLYLNGVGWTMGWNSIQYLINSEMFPLRIRNFAVALIMTFHFANQYGNSKATPTMLLQMTSYGCFYFFSGVLILGLFWCWFFLPEISGRSLESMEELFNLPWYLIGRRGAELCPDVSGINNVHVNDTGSISIKQEAQYIENISQDGKSVRSVGREGDGHNGVLMKNNATSDHKGTTASSSSDDVMNVDLEKQ</sequence>
<dbReference type="NCBIfam" id="TIGR00879">
    <property type="entry name" value="SP"/>
    <property type="match status" value="1"/>
</dbReference>
<feature type="transmembrane region" description="Helical" evidence="9">
    <location>
        <begin position="214"/>
        <end position="231"/>
    </location>
</feature>
<evidence type="ECO:0000256" key="5">
    <source>
        <dbReference type="ARBA" id="ARBA00022989"/>
    </source>
</evidence>
<dbReference type="FunFam" id="1.20.1250.20:FF:000313">
    <property type="entry name" value="MFS quinate transporter"/>
    <property type="match status" value="1"/>
</dbReference>
<dbReference type="AlphaFoldDB" id="A0A1E3NVV5"/>
<comment type="subcellular location">
    <subcellularLocation>
        <location evidence="1">Membrane</location>
        <topology evidence="1">Multi-pass membrane protein</topology>
    </subcellularLocation>
</comment>
<dbReference type="InterPro" id="IPR036259">
    <property type="entry name" value="MFS_trans_sf"/>
</dbReference>
<dbReference type="RefSeq" id="XP_019036450.1">
    <property type="nucleotide sequence ID" value="XM_019185240.1"/>
</dbReference>
<proteinExistence type="inferred from homology"/>
<dbReference type="Pfam" id="PF00083">
    <property type="entry name" value="Sugar_tr"/>
    <property type="match status" value="1"/>
</dbReference>
<feature type="transmembrane region" description="Helical" evidence="9">
    <location>
        <begin position="304"/>
        <end position="326"/>
    </location>
</feature>
<keyword evidence="4 9" id="KW-0812">Transmembrane</keyword>
<feature type="domain" description="Major facilitator superfamily (MFS) profile" evidence="10">
    <location>
        <begin position="41"/>
        <end position="503"/>
    </location>
</feature>
<evidence type="ECO:0000256" key="1">
    <source>
        <dbReference type="ARBA" id="ARBA00004141"/>
    </source>
</evidence>
<evidence type="ECO:0000256" key="4">
    <source>
        <dbReference type="ARBA" id="ARBA00022692"/>
    </source>
</evidence>
<name>A0A1E3NVV5_WICAA</name>
<keyword evidence="6 9" id="KW-0472">Membrane</keyword>
<evidence type="ECO:0000256" key="2">
    <source>
        <dbReference type="ARBA" id="ARBA00010992"/>
    </source>
</evidence>
<dbReference type="OrthoDB" id="508119at2759"/>
<feature type="region of interest" description="Disordered" evidence="8">
    <location>
        <begin position="576"/>
        <end position="608"/>
    </location>
</feature>
<dbReference type="InterPro" id="IPR020846">
    <property type="entry name" value="MFS_dom"/>
</dbReference>
<keyword evidence="3 7" id="KW-0813">Transport</keyword>
<evidence type="ECO:0000256" key="9">
    <source>
        <dbReference type="SAM" id="Phobius"/>
    </source>
</evidence>
<dbReference type="SUPFAM" id="SSF103473">
    <property type="entry name" value="MFS general substrate transporter"/>
    <property type="match status" value="1"/>
</dbReference>
<keyword evidence="12" id="KW-1185">Reference proteome</keyword>
<organism evidence="11 12">
    <name type="scientific">Wickerhamomyces anomalus (strain ATCC 58044 / CBS 1984 / NCYC 433 / NRRL Y-366-8)</name>
    <name type="common">Yeast</name>
    <name type="synonym">Hansenula anomala</name>
    <dbReference type="NCBI Taxonomy" id="683960"/>
    <lineage>
        <taxon>Eukaryota</taxon>
        <taxon>Fungi</taxon>
        <taxon>Dikarya</taxon>
        <taxon>Ascomycota</taxon>
        <taxon>Saccharomycotina</taxon>
        <taxon>Saccharomycetes</taxon>
        <taxon>Phaffomycetales</taxon>
        <taxon>Wickerhamomycetaceae</taxon>
        <taxon>Wickerhamomyces</taxon>
    </lineage>
</organism>
<dbReference type="InterPro" id="IPR003663">
    <property type="entry name" value="Sugar/inositol_transpt"/>
</dbReference>
<feature type="transmembrane region" description="Helical" evidence="9">
    <location>
        <begin position="341"/>
        <end position="363"/>
    </location>
</feature>
<dbReference type="EMBL" id="KV454214">
    <property type="protein sequence ID" value="ODQ57243.1"/>
    <property type="molecule type" value="Genomic_DNA"/>
</dbReference>
<evidence type="ECO:0000313" key="11">
    <source>
        <dbReference type="EMBL" id="ODQ57243.1"/>
    </source>
</evidence>
<dbReference type="PANTHER" id="PTHR48022:SF8">
    <property type="entry name" value="MAJOR FACILITATOR SUPERFAMILY (MFS) PROFILE DOMAIN-CONTAINING PROTEIN-RELATED"/>
    <property type="match status" value="1"/>
</dbReference>
<dbReference type="PROSITE" id="PS50850">
    <property type="entry name" value="MFS"/>
    <property type="match status" value="1"/>
</dbReference>
<evidence type="ECO:0000259" key="10">
    <source>
        <dbReference type="PROSITE" id="PS50850"/>
    </source>
</evidence>
<evidence type="ECO:0000256" key="6">
    <source>
        <dbReference type="ARBA" id="ARBA00023136"/>
    </source>
</evidence>
<dbReference type="GeneID" id="30202486"/>
<protein>
    <recommendedName>
        <fullName evidence="10">Major facilitator superfamily (MFS) profile domain-containing protein</fullName>
    </recommendedName>
</protein>
<dbReference type="GO" id="GO:0005351">
    <property type="term" value="F:carbohydrate:proton symporter activity"/>
    <property type="evidence" value="ECO:0007669"/>
    <property type="project" value="TreeGrafter"/>
</dbReference>
<comment type="similarity">
    <text evidence="2 7">Belongs to the major facilitator superfamily. Sugar transporter (TC 2.A.1.1) family.</text>
</comment>
<evidence type="ECO:0000256" key="3">
    <source>
        <dbReference type="ARBA" id="ARBA00022448"/>
    </source>
</evidence>
<dbReference type="InterPro" id="IPR005829">
    <property type="entry name" value="Sugar_transporter_CS"/>
</dbReference>
<evidence type="ECO:0000256" key="8">
    <source>
        <dbReference type="SAM" id="MobiDB-lite"/>
    </source>
</evidence>
<feature type="transmembrane region" description="Helical" evidence="9">
    <location>
        <begin position="412"/>
        <end position="432"/>
    </location>
</feature>
<feature type="transmembrane region" description="Helical" evidence="9">
    <location>
        <begin position="475"/>
        <end position="499"/>
    </location>
</feature>
<dbReference type="PROSITE" id="PS00217">
    <property type="entry name" value="SUGAR_TRANSPORT_2"/>
    <property type="match status" value="1"/>
</dbReference>